<dbReference type="PRINTS" id="PR00332">
    <property type="entry name" value="HISTRIAD"/>
</dbReference>
<evidence type="ECO:0000256" key="2">
    <source>
        <dbReference type="PIRSR" id="PIRSR601310-3"/>
    </source>
</evidence>
<evidence type="ECO:0000256" key="1">
    <source>
        <dbReference type="PIRSR" id="PIRSR601310-1"/>
    </source>
</evidence>
<organism evidence="5">
    <name type="scientific">uncultured Acidimicrobiales bacterium</name>
    <dbReference type="NCBI Taxonomy" id="310071"/>
    <lineage>
        <taxon>Bacteria</taxon>
        <taxon>Bacillati</taxon>
        <taxon>Actinomycetota</taxon>
        <taxon>Acidimicrobiia</taxon>
        <taxon>Acidimicrobiales</taxon>
        <taxon>environmental samples</taxon>
    </lineage>
</organism>
<dbReference type="PANTHER" id="PTHR23089">
    <property type="entry name" value="HISTIDINE TRIAD HIT PROTEIN"/>
    <property type="match status" value="1"/>
</dbReference>
<gene>
    <name evidence="5" type="ORF">AVDCRST_MAG50-755</name>
</gene>
<dbReference type="AlphaFoldDB" id="A0A6J4HJS1"/>
<dbReference type="CDD" id="cd01276">
    <property type="entry name" value="PKCI_related"/>
    <property type="match status" value="1"/>
</dbReference>
<dbReference type="Pfam" id="PF01230">
    <property type="entry name" value="HIT"/>
    <property type="match status" value="1"/>
</dbReference>
<dbReference type="PROSITE" id="PS51084">
    <property type="entry name" value="HIT_2"/>
    <property type="match status" value="1"/>
</dbReference>
<feature type="active site" description="Tele-AMP-histidine intermediate" evidence="1">
    <location>
        <position position="100"/>
    </location>
</feature>
<sequence>MDGCLFCRILAGEIPAKEVASSERTFAFRDINPGAPTHVLVIPREHIENAGTVEASHGDVLAEMITTAQQVAQLEGLADRGYRLVFNVGEDSGNTVPHLHLHVIGGRIMGWPPG</sequence>
<accession>A0A6J4HJS1</accession>
<dbReference type="InterPro" id="IPR011146">
    <property type="entry name" value="HIT-like"/>
</dbReference>
<evidence type="ECO:0000256" key="3">
    <source>
        <dbReference type="PROSITE-ProRule" id="PRU00464"/>
    </source>
</evidence>
<dbReference type="SUPFAM" id="SSF54197">
    <property type="entry name" value="HIT-like"/>
    <property type="match status" value="1"/>
</dbReference>
<dbReference type="InterPro" id="IPR036265">
    <property type="entry name" value="HIT-like_sf"/>
</dbReference>
<evidence type="ECO:0000259" key="4">
    <source>
        <dbReference type="PROSITE" id="PS51084"/>
    </source>
</evidence>
<keyword evidence="5" id="KW-0378">Hydrolase</keyword>
<evidence type="ECO:0000313" key="5">
    <source>
        <dbReference type="EMBL" id="CAA9224494.1"/>
    </source>
</evidence>
<protein>
    <submittedName>
        <fullName evidence="5">Bis(5'-nucleosyl)-tetraphosphatase (Asymmetrical)</fullName>
        <ecNumber evidence="5">3.6.1.17</ecNumber>
    </submittedName>
</protein>
<feature type="domain" description="HIT" evidence="4">
    <location>
        <begin position="5"/>
        <end position="114"/>
    </location>
</feature>
<proteinExistence type="predicted"/>
<reference evidence="5" key="1">
    <citation type="submission" date="2020-02" db="EMBL/GenBank/DDBJ databases">
        <authorList>
            <person name="Meier V. D."/>
        </authorList>
    </citation>
    <scope>NUCLEOTIDE SEQUENCE</scope>
    <source>
        <strain evidence="5">AVDCRST_MAG50</strain>
    </source>
</reference>
<dbReference type="EMBL" id="CADCTF010000039">
    <property type="protein sequence ID" value="CAA9224494.1"/>
    <property type="molecule type" value="Genomic_DNA"/>
</dbReference>
<dbReference type="GO" id="GO:0004081">
    <property type="term" value="F:bis(5'-nucleosyl)-tetraphosphatase (asymmetrical) activity"/>
    <property type="evidence" value="ECO:0007669"/>
    <property type="project" value="UniProtKB-EC"/>
</dbReference>
<dbReference type="InterPro" id="IPR001310">
    <property type="entry name" value="Histidine_triad_HIT"/>
</dbReference>
<dbReference type="Gene3D" id="3.30.428.10">
    <property type="entry name" value="HIT-like"/>
    <property type="match status" value="1"/>
</dbReference>
<feature type="short sequence motif" description="Histidine triad motif" evidence="2 3">
    <location>
        <begin position="98"/>
        <end position="102"/>
    </location>
</feature>
<dbReference type="EC" id="3.6.1.17" evidence="5"/>
<name>A0A6J4HJS1_9ACTN</name>